<reference evidence="3" key="1">
    <citation type="submission" date="2021-03" db="EMBL/GenBank/DDBJ databases">
        <authorList>
            <person name="Li Z."/>
            <person name="Yang C."/>
        </authorList>
    </citation>
    <scope>NUCLEOTIDE SEQUENCE</scope>
    <source>
        <strain evidence="3">Dzin_1.0</strain>
        <tissue evidence="3">Leaf</tissue>
    </source>
</reference>
<feature type="compositionally biased region" description="Acidic residues" evidence="1">
    <location>
        <begin position="71"/>
        <end position="83"/>
    </location>
</feature>
<dbReference type="Proteomes" id="UP001085076">
    <property type="component" value="Miscellaneous, Linkage group lg02"/>
</dbReference>
<proteinExistence type="predicted"/>
<dbReference type="Gene3D" id="3.10.450.40">
    <property type="match status" value="1"/>
</dbReference>
<reference evidence="3" key="2">
    <citation type="journal article" date="2022" name="Hortic Res">
        <title>The genome of Dioscorea zingiberensis sheds light on the biosynthesis, origin and evolution of the medicinally important diosgenin saponins.</title>
        <authorList>
            <person name="Li Y."/>
            <person name="Tan C."/>
            <person name="Li Z."/>
            <person name="Guo J."/>
            <person name="Li S."/>
            <person name="Chen X."/>
            <person name="Wang C."/>
            <person name="Dai X."/>
            <person name="Yang H."/>
            <person name="Song W."/>
            <person name="Hou L."/>
            <person name="Xu J."/>
            <person name="Tong Z."/>
            <person name="Xu A."/>
            <person name="Yuan X."/>
            <person name="Wang W."/>
            <person name="Yang Q."/>
            <person name="Chen L."/>
            <person name="Sun Z."/>
            <person name="Wang K."/>
            <person name="Pan B."/>
            <person name="Chen J."/>
            <person name="Bao Y."/>
            <person name="Liu F."/>
            <person name="Qi X."/>
            <person name="Gang D.R."/>
            <person name="Wen J."/>
            <person name="Li J."/>
        </authorList>
    </citation>
    <scope>NUCLEOTIDE SEQUENCE</scope>
    <source>
        <strain evidence="3">Dzin_1.0</strain>
    </source>
</reference>
<sequence>MASLSCASLHLGLPRCLLSLRSSSLLLLPFAPLPSSSGPPVFCALKATGTEGPVEPALLRRPVVDAPSKEGDEDSSEEEREEGECVDWEDQILEDTVPLVGFVRMILHSGKYESGDRLSPEHEQTILERLLPYHPECDKKIGCGIDFIMVGLHPEYENSRCFHIIQNVTRK</sequence>
<dbReference type="GO" id="GO:0009658">
    <property type="term" value="P:chloroplast organization"/>
    <property type="evidence" value="ECO:0007669"/>
    <property type="project" value="TreeGrafter"/>
</dbReference>
<dbReference type="GO" id="GO:1901259">
    <property type="term" value="P:chloroplast rRNA processing"/>
    <property type="evidence" value="ECO:0007669"/>
    <property type="project" value="TreeGrafter"/>
</dbReference>
<dbReference type="AlphaFoldDB" id="A0A9D5CX93"/>
<accession>A0A9D5CX93</accession>
<dbReference type="GO" id="GO:0009507">
    <property type="term" value="C:chloroplast"/>
    <property type="evidence" value="ECO:0007669"/>
    <property type="project" value="TreeGrafter"/>
</dbReference>
<evidence type="ECO:0000256" key="1">
    <source>
        <dbReference type="SAM" id="MobiDB-lite"/>
    </source>
</evidence>
<dbReference type="OrthoDB" id="409625at2759"/>
<comment type="caution">
    <text evidence="3">The sequence shown here is derived from an EMBL/GenBank/DDBJ whole genome shotgun (WGS) entry which is preliminary data.</text>
</comment>
<dbReference type="EMBL" id="JAGGNH010000002">
    <property type="protein sequence ID" value="KAJ0981028.1"/>
    <property type="molecule type" value="Genomic_DNA"/>
</dbReference>
<gene>
    <name evidence="3" type="ORF">J5N97_009283</name>
</gene>
<protein>
    <recommendedName>
        <fullName evidence="5">Protein DCL, chloroplastic</fullName>
    </recommendedName>
</protein>
<dbReference type="InterPro" id="IPR044673">
    <property type="entry name" value="DCL-like"/>
</dbReference>
<dbReference type="PANTHER" id="PTHR33415:SF15">
    <property type="entry name" value="PROTEIN DCL HOMOLOG, CHLOROPLASTIC"/>
    <property type="match status" value="1"/>
</dbReference>
<feature type="region of interest" description="Disordered" evidence="1">
    <location>
        <begin position="59"/>
        <end position="83"/>
    </location>
</feature>
<evidence type="ECO:0000256" key="2">
    <source>
        <dbReference type="SAM" id="SignalP"/>
    </source>
</evidence>
<organism evidence="3 4">
    <name type="scientific">Dioscorea zingiberensis</name>
    <dbReference type="NCBI Taxonomy" id="325984"/>
    <lineage>
        <taxon>Eukaryota</taxon>
        <taxon>Viridiplantae</taxon>
        <taxon>Streptophyta</taxon>
        <taxon>Embryophyta</taxon>
        <taxon>Tracheophyta</taxon>
        <taxon>Spermatophyta</taxon>
        <taxon>Magnoliopsida</taxon>
        <taxon>Liliopsida</taxon>
        <taxon>Dioscoreales</taxon>
        <taxon>Dioscoreaceae</taxon>
        <taxon>Dioscorea</taxon>
    </lineage>
</organism>
<evidence type="ECO:0008006" key="5">
    <source>
        <dbReference type="Google" id="ProtNLM"/>
    </source>
</evidence>
<evidence type="ECO:0000313" key="4">
    <source>
        <dbReference type="Proteomes" id="UP001085076"/>
    </source>
</evidence>
<dbReference type="PANTHER" id="PTHR33415">
    <property type="entry name" value="PROTEIN EMBRYO DEFECTIVE 514"/>
    <property type="match status" value="1"/>
</dbReference>
<name>A0A9D5CX93_9LILI</name>
<keyword evidence="2" id="KW-0732">Signal</keyword>
<feature type="chain" id="PRO_5039162573" description="Protein DCL, chloroplastic" evidence="2">
    <location>
        <begin position="20"/>
        <end position="171"/>
    </location>
</feature>
<keyword evidence="4" id="KW-1185">Reference proteome</keyword>
<evidence type="ECO:0000313" key="3">
    <source>
        <dbReference type="EMBL" id="KAJ0981028.1"/>
    </source>
</evidence>
<dbReference type="Pfam" id="PF11523">
    <property type="entry name" value="DUF3223"/>
    <property type="match status" value="1"/>
</dbReference>
<feature type="signal peptide" evidence="2">
    <location>
        <begin position="1"/>
        <end position="19"/>
    </location>
</feature>